<comment type="subcellular location">
    <subcellularLocation>
        <location evidence="1">Cell membrane</location>
        <topology evidence="1">Multi-pass membrane protein</topology>
    </subcellularLocation>
</comment>
<dbReference type="InterPro" id="IPR011701">
    <property type="entry name" value="MFS"/>
</dbReference>
<feature type="transmembrane region" description="Helical" evidence="5">
    <location>
        <begin position="240"/>
        <end position="262"/>
    </location>
</feature>
<dbReference type="PANTHER" id="PTHR23508:SF10">
    <property type="entry name" value="CARBOXYLIC ACID TRANSPORTER PROTEIN HOMOLOG"/>
    <property type="match status" value="1"/>
</dbReference>
<dbReference type="PROSITE" id="PS00216">
    <property type="entry name" value="SUGAR_TRANSPORT_1"/>
    <property type="match status" value="1"/>
</dbReference>
<dbReference type="SUPFAM" id="SSF103473">
    <property type="entry name" value="MFS general substrate transporter"/>
    <property type="match status" value="1"/>
</dbReference>
<feature type="transmembrane region" description="Helical" evidence="5">
    <location>
        <begin position="300"/>
        <end position="318"/>
    </location>
</feature>
<feature type="transmembrane region" description="Helical" evidence="5">
    <location>
        <begin position="181"/>
        <end position="199"/>
    </location>
</feature>
<evidence type="ECO:0000256" key="3">
    <source>
        <dbReference type="ARBA" id="ARBA00022989"/>
    </source>
</evidence>
<feature type="transmembrane region" description="Helical" evidence="5">
    <location>
        <begin position="268"/>
        <end position="293"/>
    </location>
</feature>
<dbReference type="InterPro" id="IPR020846">
    <property type="entry name" value="MFS_dom"/>
</dbReference>
<evidence type="ECO:0000313" key="8">
    <source>
        <dbReference type="Proteomes" id="UP001236014"/>
    </source>
</evidence>
<keyword evidence="2 5" id="KW-0812">Transmembrane</keyword>
<keyword evidence="8" id="KW-1185">Reference proteome</keyword>
<dbReference type="GO" id="GO:0005886">
    <property type="term" value="C:plasma membrane"/>
    <property type="evidence" value="ECO:0007669"/>
    <property type="project" value="UniProtKB-SubCell"/>
</dbReference>
<dbReference type="KEGG" id="acab:QRX50_28635"/>
<evidence type="ECO:0000256" key="5">
    <source>
        <dbReference type="SAM" id="Phobius"/>
    </source>
</evidence>
<feature type="transmembrane region" description="Helical" evidence="5">
    <location>
        <begin position="64"/>
        <end position="84"/>
    </location>
</feature>
<protein>
    <submittedName>
        <fullName evidence="7">MFS transporter</fullName>
    </submittedName>
</protein>
<feature type="transmembrane region" description="Helical" evidence="5">
    <location>
        <begin position="21"/>
        <end position="44"/>
    </location>
</feature>
<dbReference type="Proteomes" id="UP001236014">
    <property type="component" value="Chromosome"/>
</dbReference>
<feature type="transmembrane region" description="Helical" evidence="5">
    <location>
        <begin position="91"/>
        <end position="111"/>
    </location>
</feature>
<dbReference type="PROSITE" id="PS50850">
    <property type="entry name" value="MFS"/>
    <property type="match status" value="1"/>
</dbReference>
<dbReference type="RefSeq" id="WP_285966245.1">
    <property type="nucleotide sequence ID" value="NZ_CP127294.1"/>
</dbReference>
<evidence type="ECO:0000256" key="2">
    <source>
        <dbReference type="ARBA" id="ARBA00022692"/>
    </source>
</evidence>
<sequence length="429" mass="45541">MTSARPRSAQLAPPAGRSSTGYVTFVVLLAFLAWALVSMDNVMLGVAVPALAPALHLSLSTMEYLVGVFSFVTFAAPVLAGRLIDRIGRRANFQLSLVGTGIFGGLTALVANAWQFIVVRLLVSTSYGLTEPVINTLVAEEAPRHRRGVLMGFVQAGYPLGAGIAGTIAAVLLPTHGWRPLFYLAFAPLLLVLAAGWFLRDSARFKQVKAASEQRAIEHRPGWRKLFTPEQRRQTIVTSVFGFCINGGIGLIIGVVTTYLVHVDHLSLGAAAFLFGLSNWVALGSQILVGWLADYLPSKWLMTGYSVLAAAALALLAIPGLSFTTATVSLVAFGFFGNGTFGCYTRYTTESYPTELRGTGTSFSLGCSFLTLSFMPIIGGALIDSAMPTAIPLISAALVLIGAGVMACGKSFAPRRDLDELSPSKLLSD</sequence>
<dbReference type="InterPro" id="IPR005829">
    <property type="entry name" value="Sugar_transporter_CS"/>
</dbReference>
<organism evidence="7 8">
    <name type="scientific">Amycolatopsis carbonis</name>
    <dbReference type="NCBI Taxonomy" id="715471"/>
    <lineage>
        <taxon>Bacteria</taxon>
        <taxon>Bacillati</taxon>
        <taxon>Actinomycetota</taxon>
        <taxon>Actinomycetes</taxon>
        <taxon>Pseudonocardiales</taxon>
        <taxon>Pseudonocardiaceae</taxon>
        <taxon>Amycolatopsis</taxon>
    </lineage>
</organism>
<feature type="transmembrane region" description="Helical" evidence="5">
    <location>
        <begin position="389"/>
        <end position="408"/>
    </location>
</feature>
<evidence type="ECO:0000256" key="1">
    <source>
        <dbReference type="ARBA" id="ARBA00004651"/>
    </source>
</evidence>
<dbReference type="EMBL" id="CP127294">
    <property type="protein sequence ID" value="WIX75474.1"/>
    <property type="molecule type" value="Genomic_DNA"/>
</dbReference>
<reference evidence="7 8" key="1">
    <citation type="submission" date="2023-06" db="EMBL/GenBank/DDBJ databases">
        <authorList>
            <person name="Oyuntsetseg B."/>
            <person name="Kim S.B."/>
        </authorList>
    </citation>
    <scope>NUCLEOTIDE SEQUENCE [LARGE SCALE GENOMIC DNA]</scope>
    <source>
        <strain evidence="7 8">2-15</strain>
    </source>
</reference>
<evidence type="ECO:0000259" key="6">
    <source>
        <dbReference type="PROSITE" id="PS50850"/>
    </source>
</evidence>
<evidence type="ECO:0000313" key="7">
    <source>
        <dbReference type="EMBL" id="WIX75474.1"/>
    </source>
</evidence>
<accession>A0A9Y2MU20</accession>
<dbReference type="Pfam" id="PF07690">
    <property type="entry name" value="MFS_1"/>
    <property type="match status" value="1"/>
</dbReference>
<dbReference type="Gene3D" id="1.20.1250.20">
    <property type="entry name" value="MFS general substrate transporter like domains"/>
    <property type="match status" value="2"/>
</dbReference>
<dbReference type="PANTHER" id="PTHR23508">
    <property type="entry name" value="CARBOXYLIC ACID TRANSPORTER PROTEIN HOMOLOG"/>
    <property type="match status" value="1"/>
</dbReference>
<feature type="transmembrane region" description="Helical" evidence="5">
    <location>
        <begin position="150"/>
        <end position="175"/>
    </location>
</feature>
<dbReference type="GO" id="GO:0046943">
    <property type="term" value="F:carboxylic acid transmembrane transporter activity"/>
    <property type="evidence" value="ECO:0007669"/>
    <property type="project" value="TreeGrafter"/>
</dbReference>
<dbReference type="InterPro" id="IPR036259">
    <property type="entry name" value="MFS_trans_sf"/>
</dbReference>
<evidence type="ECO:0000256" key="4">
    <source>
        <dbReference type="ARBA" id="ARBA00023136"/>
    </source>
</evidence>
<feature type="transmembrane region" description="Helical" evidence="5">
    <location>
        <begin position="324"/>
        <end position="344"/>
    </location>
</feature>
<dbReference type="CDD" id="cd17316">
    <property type="entry name" value="MFS_SV2_like"/>
    <property type="match status" value="1"/>
</dbReference>
<gene>
    <name evidence="7" type="ORF">QRX50_28635</name>
</gene>
<keyword evidence="4 5" id="KW-0472">Membrane</keyword>
<dbReference type="AlphaFoldDB" id="A0A9Y2MU20"/>
<keyword evidence="3 5" id="KW-1133">Transmembrane helix</keyword>
<feature type="domain" description="Major facilitator superfamily (MFS) profile" evidence="6">
    <location>
        <begin position="26"/>
        <end position="414"/>
    </location>
</feature>
<feature type="transmembrane region" description="Helical" evidence="5">
    <location>
        <begin position="117"/>
        <end position="138"/>
    </location>
</feature>
<proteinExistence type="predicted"/>
<name>A0A9Y2MU20_9PSEU</name>
<feature type="transmembrane region" description="Helical" evidence="5">
    <location>
        <begin position="365"/>
        <end position="383"/>
    </location>
</feature>